<name>A0A6A5QY18_AMPQU</name>
<organism evidence="2 3">
    <name type="scientific">Ampelomyces quisqualis</name>
    <name type="common">Powdery mildew agent</name>
    <dbReference type="NCBI Taxonomy" id="50730"/>
    <lineage>
        <taxon>Eukaryota</taxon>
        <taxon>Fungi</taxon>
        <taxon>Dikarya</taxon>
        <taxon>Ascomycota</taxon>
        <taxon>Pezizomycotina</taxon>
        <taxon>Dothideomycetes</taxon>
        <taxon>Pleosporomycetidae</taxon>
        <taxon>Pleosporales</taxon>
        <taxon>Pleosporineae</taxon>
        <taxon>Phaeosphaeriaceae</taxon>
        <taxon>Ampelomyces</taxon>
    </lineage>
</organism>
<reference evidence="2" key="1">
    <citation type="journal article" date="2020" name="Stud. Mycol.">
        <title>101 Dothideomycetes genomes: a test case for predicting lifestyles and emergence of pathogens.</title>
        <authorList>
            <person name="Haridas S."/>
            <person name="Albert R."/>
            <person name="Binder M."/>
            <person name="Bloem J."/>
            <person name="Labutti K."/>
            <person name="Salamov A."/>
            <person name="Andreopoulos B."/>
            <person name="Baker S."/>
            <person name="Barry K."/>
            <person name="Bills G."/>
            <person name="Bluhm B."/>
            <person name="Cannon C."/>
            <person name="Castanera R."/>
            <person name="Culley D."/>
            <person name="Daum C."/>
            <person name="Ezra D."/>
            <person name="Gonzalez J."/>
            <person name="Henrissat B."/>
            <person name="Kuo A."/>
            <person name="Liang C."/>
            <person name="Lipzen A."/>
            <person name="Lutzoni F."/>
            <person name="Magnuson J."/>
            <person name="Mondo S."/>
            <person name="Nolan M."/>
            <person name="Ohm R."/>
            <person name="Pangilinan J."/>
            <person name="Park H.-J."/>
            <person name="Ramirez L."/>
            <person name="Alfaro M."/>
            <person name="Sun H."/>
            <person name="Tritt A."/>
            <person name="Yoshinaga Y."/>
            <person name="Zwiers L.-H."/>
            <person name="Turgeon B."/>
            <person name="Goodwin S."/>
            <person name="Spatafora J."/>
            <person name="Crous P."/>
            <person name="Grigoriev I."/>
        </authorList>
    </citation>
    <scope>NUCLEOTIDE SEQUENCE</scope>
    <source>
        <strain evidence="2">HMLAC05119</strain>
    </source>
</reference>
<accession>A0A6A5QY18</accession>
<dbReference type="EMBL" id="ML979133">
    <property type="protein sequence ID" value="KAF1919718.1"/>
    <property type="molecule type" value="Genomic_DNA"/>
</dbReference>
<evidence type="ECO:0008006" key="4">
    <source>
        <dbReference type="Google" id="ProtNLM"/>
    </source>
</evidence>
<evidence type="ECO:0000256" key="1">
    <source>
        <dbReference type="SAM" id="SignalP"/>
    </source>
</evidence>
<protein>
    <recommendedName>
        <fullName evidence="4">Secreted protein</fullName>
    </recommendedName>
</protein>
<sequence length="163" mass="17345">MQKVHVLLCSAVSQLIHVLCVQTLDAAPAKEPSGRCAPGCCKPSQHHAATCAPLKIVETRSQNKCHKKTMPRARATRASPSLVVSPIMFGTYANTQAVQTPRTACLEHDAVRSHDMSPDASCCNPHPLRYTSVPTLPGVVVLALPMLGGCESAAHRWSSQGAT</sequence>
<proteinExistence type="predicted"/>
<keyword evidence="1" id="KW-0732">Signal</keyword>
<keyword evidence="3" id="KW-1185">Reference proteome</keyword>
<feature type="chain" id="PRO_5025457037" description="Secreted protein" evidence="1">
    <location>
        <begin position="27"/>
        <end position="163"/>
    </location>
</feature>
<evidence type="ECO:0000313" key="2">
    <source>
        <dbReference type="EMBL" id="KAF1919718.1"/>
    </source>
</evidence>
<evidence type="ECO:0000313" key="3">
    <source>
        <dbReference type="Proteomes" id="UP000800096"/>
    </source>
</evidence>
<dbReference type="Proteomes" id="UP000800096">
    <property type="component" value="Unassembled WGS sequence"/>
</dbReference>
<dbReference type="AlphaFoldDB" id="A0A6A5QY18"/>
<gene>
    <name evidence="2" type="ORF">BDU57DRAFT_512967</name>
</gene>
<feature type="signal peptide" evidence="1">
    <location>
        <begin position="1"/>
        <end position="26"/>
    </location>
</feature>